<evidence type="ECO:0000313" key="1">
    <source>
        <dbReference type="EMBL" id="KAJ8707054.1"/>
    </source>
</evidence>
<dbReference type="Proteomes" id="UP001231649">
    <property type="component" value="Chromosome 29"/>
</dbReference>
<proteinExistence type="predicted"/>
<organism evidence="1 2">
    <name type="scientific">Mythimna loreyi</name>
    <dbReference type="NCBI Taxonomy" id="667449"/>
    <lineage>
        <taxon>Eukaryota</taxon>
        <taxon>Metazoa</taxon>
        <taxon>Ecdysozoa</taxon>
        <taxon>Arthropoda</taxon>
        <taxon>Hexapoda</taxon>
        <taxon>Insecta</taxon>
        <taxon>Pterygota</taxon>
        <taxon>Neoptera</taxon>
        <taxon>Endopterygota</taxon>
        <taxon>Lepidoptera</taxon>
        <taxon>Glossata</taxon>
        <taxon>Ditrysia</taxon>
        <taxon>Noctuoidea</taxon>
        <taxon>Noctuidae</taxon>
        <taxon>Noctuinae</taxon>
        <taxon>Hadenini</taxon>
        <taxon>Mythimna</taxon>
    </lineage>
</organism>
<dbReference type="EMBL" id="CM056805">
    <property type="protein sequence ID" value="KAJ8707054.1"/>
    <property type="molecule type" value="Genomic_DNA"/>
</dbReference>
<protein>
    <submittedName>
        <fullName evidence="1">Uncharacterized protein</fullName>
    </submittedName>
</protein>
<sequence>MPSPGQFGQTKNKRNSHLILLGTAGFGVVIFIVGIILLCNTVTVTIDGYEIVKDYTDCTPTEFEPNQIKCKDKLQATGKECSCYLLISITTPMKAPVTVYYELESYDQILSNYSQSRDDNQLAGHLSAEPSESCGSHTYSCTAEGRKPIAPCGRLADAMFNDTFSLQTNNTFVPYNRSGLLSEDDKKQFHNPPGDDLTQVFKDFSKPMSWRRNVWELDTEDPNNNGFQNEAFIIWMKTDLKRKPVLRVRQEKQYEIGLPVANYTLKITYAYPTSRYDGRRKAIISSVQETVSVNNTAKGFGIALLLIGLCISILAGLIIWKRRSAK</sequence>
<accession>A0ACC2Q4I4</accession>
<keyword evidence="2" id="KW-1185">Reference proteome</keyword>
<comment type="caution">
    <text evidence="1">The sequence shown here is derived from an EMBL/GenBank/DDBJ whole genome shotgun (WGS) entry which is preliminary data.</text>
</comment>
<name>A0ACC2Q4I4_9NEOP</name>
<reference evidence="1" key="1">
    <citation type="submission" date="2023-03" db="EMBL/GenBank/DDBJ databases">
        <title>Chromosome-level genomes of two armyworms, Mythimna separata and Mythimna loreyi, provide insights into the biosynthesis and reception of sex pheromones.</title>
        <authorList>
            <person name="Zhao H."/>
        </authorList>
    </citation>
    <scope>NUCLEOTIDE SEQUENCE</scope>
    <source>
        <strain evidence="1">BeijingLab</strain>
    </source>
</reference>
<evidence type="ECO:0000313" key="2">
    <source>
        <dbReference type="Proteomes" id="UP001231649"/>
    </source>
</evidence>
<gene>
    <name evidence="1" type="ORF">PYW08_011188</name>
</gene>